<reference evidence="6 7" key="1">
    <citation type="submission" date="2023-07" db="EMBL/GenBank/DDBJ databases">
        <title>Sorghum-associated microbial communities from plants grown in Nebraska, USA.</title>
        <authorList>
            <person name="Schachtman D."/>
        </authorList>
    </citation>
    <scope>NUCLEOTIDE SEQUENCE [LARGE SCALE GENOMIC DNA]</scope>
    <source>
        <strain evidence="6 7">CC258</strain>
    </source>
</reference>
<accession>A0ABU1P0M2</accession>
<organism evidence="6 7">
    <name type="scientific">Paenibacillus qinlingensis</name>
    <dbReference type="NCBI Taxonomy" id="1837343"/>
    <lineage>
        <taxon>Bacteria</taxon>
        <taxon>Bacillati</taxon>
        <taxon>Bacillota</taxon>
        <taxon>Bacilli</taxon>
        <taxon>Bacillales</taxon>
        <taxon>Paenibacillaceae</taxon>
        <taxon>Paenibacillus</taxon>
    </lineage>
</organism>
<evidence type="ECO:0000259" key="5">
    <source>
        <dbReference type="PROSITE" id="PS01124"/>
    </source>
</evidence>
<dbReference type="InterPro" id="IPR009057">
    <property type="entry name" value="Homeodomain-like_sf"/>
</dbReference>
<dbReference type="SUPFAM" id="SSF46689">
    <property type="entry name" value="Homeodomain-like"/>
    <property type="match status" value="2"/>
</dbReference>
<name>A0ABU1P0M2_9BACL</name>
<dbReference type="InterPro" id="IPR020449">
    <property type="entry name" value="Tscrpt_reg_AraC-type_HTH"/>
</dbReference>
<keyword evidence="7" id="KW-1185">Reference proteome</keyword>
<dbReference type="SMART" id="SM00342">
    <property type="entry name" value="HTH_ARAC"/>
    <property type="match status" value="1"/>
</dbReference>
<gene>
    <name evidence="6" type="ORF">J2736_004477</name>
</gene>
<sequence length="295" mass="34326">MDNQLPHVIDQEFNRSLSDYPVYCKTKRDAAMMAFIHAHDGYEFHFPCSSVGICVVDGQQLEFVPGKLTIIRPDAYHYIRSTQTVEYSRIVLSVDESYLRELSVQESVVSGLVDNWFPTEQIVAVQLHMESKEEMEAVQYLLRTIEKELDLRRPHFQLIVKARLLELFAILGRQASLDLAKRLTLPPSYRQLMTEVADYITARHNEPLLMDELAETFHLSKSYLHKLFKQHTGQTPHQYQMLERINRAKLLLSESEEPITHISLTLGFGEMAYFSRCFKEMTGVSPSFYRRSMRT</sequence>
<keyword evidence="1" id="KW-0963">Cytoplasm</keyword>
<keyword evidence="4" id="KW-0804">Transcription</keyword>
<evidence type="ECO:0000256" key="4">
    <source>
        <dbReference type="ARBA" id="ARBA00023163"/>
    </source>
</evidence>
<dbReference type="Gene3D" id="1.10.10.60">
    <property type="entry name" value="Homeodomain-like"/>
    <property type="match status" value="2"/>
</dbReference>
<dbReference type="Proteomes" id="UP001267290">
    <property type="component" value="Unassembled WGS sequence"/>
</dbReference>
<feature type="domain" description="HTH araC/xylS-type" evidence="5">
    <location>
        <begin position="194"/>
        <end position="292"/>
    </location>
</feature>
<dbReference type="InterPro" id="IPR018060">
    <property type="entry name" value="HTH_AraC"/>
</dbReference>
<comment type="caution">
    <text evidence="6">The sequence shown here is derived from an EMBL/GenBank/DDBJ whole genome shotgun (WGS) entry which is preliminary data.</text>
</comment>
<dbReference type="InterPro" id="IPR037923">
    <property type="entry name" value="HTH-like"/>
</dbReference>
<proteinExistence type="predicted"/>
<dbReference type="EMBL" id="JAVDSB010000009">
    <property type="protein sequence ID" value="MDR6553270.1"/>
    <property type="molecule type" value="Genomic_DNA"/>
</dbReference>
<dbReference type="PROSITE" id="PS01124">
    <property type="entry name" value="HTH_ARAC_FAMILY_2"/>
    <property type="match status" value="1"/>
</dbReference>
<dbReference type="PANTHER" id="PTHR46796">
    <property type="entry name" value="HTH-TYPE TRANSCRIPTIONAL ACTIVATOR RHAS-RELATED"/>
    <property type="match status" value="1"/>
</dbReference>
<evidence type="ECO:0000256" key="2">
    <source>
        <dbReference type="ARBA" id="ARBA00023015"/>
    </source>
</evidence>
<evidence type="ECO:0000256" key="1">
    <source>
        <dbReference type="ARBA" id="ARBA00022490"/>
    </source>
</evidence>
<keyword evidence="2" id="KW-0805">Transcription regulation</keyword>
<evidence type="ECO:0000256" key="3">
    <source>
        <dbReference type="ARBA" id="ARBA00023125"/>
    </source>
</evidence>
<dbReference type="Pfam" id="PF12833">
    <property type="entry name" value="HTH_18"/>
    <property type="match status" value="1"/>
</dbReference>
<evidence type="ECO:0000313" key="6">
    <source>
        <dbReference type="EMBL" id="MDR6553270.1"/>
    </source>
</evidence>
<dbReference type="SUPFAM" id="SSF51215">
    <property type="entry name" value="Regulatory protein AraC"/>
    <property type="match status" value="1"/>
</dbReference>
<dbReference type="PANTHER" id="PTHR46796:SF13">
    <property type="entry name" value="HTH-TYPE TRANSCRIPTIONAL ACTIVATOR RHAS"/>
    <property type="match status" value="1"/>
</dbReference>
<dbReference type="PRINTS" id="PR00032">
    <property type="entry name" value="HTHARAC"/>
</dbReference>
<protein>
    <submittedName>
        <fullName evidence="6">AraC-like DNA-binding protein</fullName>
    </submittedName>
</protein>
<evidence type="ECO:0000313" key="7">
    <source>
        <dbReference type="Proteomes" id="UP001267290"/>
    </source>
</evidence>
<dbReference type="RefSeq" id="WP_310500753.1">
    <property type="nucleotide sequence ID" value="NZ_JAVDSB010000009.1"/>
</dbReference>
<keyword evidence="3" id="KW-0238">DNA-binding</keyword>
<dbReference type="InterPro" id="IPR050204">
    <property type="entry name" value="AraC_XylS_family_regulators"/>
</dbReference>